<accession>A0A0H3AB41</accession>
<comment type="catalytic activity">
    <reaction evidence="8">
        <text>cob(II)yrinate + 2 L-glutamine + 2 ATP + 2 H2O = cob(II)yrinate a,c diamide + 2 L-glutamate + 2 ADP + 2 phosphate + 2 H(+)</text>
        <dbReference type="Rhea" id="RHEA:26289"/>
        <dbReference type="ChEBI" id="CHEBI:15377"/>
        <dbReference type="ChEBI" id="CHEBI:15378"/>
        <dbReference type="ChEBI" id="CHEBI:29985"/>
        <dbReference type="ChEBI" id="CHEBI:30616"/>
        <dbReference type="ChEBI" id="CHEBI:43474"/>
        <dbReference type="ChEBI" id="CHEBI:58359"/>
        <dbReference type="ChEBI" id="CHEBI:58537"/>
        <dbReference type="ChEBI" id="CHEBI:58894"/>
        <dbReference type="ChEBI" id="CHEBI:456216"/>
        <dbReference type="EC" id="6.3.5.11"/>
    </reaction>
</comment>
<dbReference type="PROSITE" id="PS51274">
    <property type="entry name" value="GATASE_COBBQ"/>
    <property type="match status" value="1"/>
</dbReference>
<dbReference type="RefSeq" id="WP_011792912.1">
    <property type="nucleotide sequence ID" value="NC_008751.1"/>
</dbReference>
<dbReference type="NCBIfam" id="TIGR00379">
    <property type="entry name" value="cobB"/>
    <property type="match status" value="1"/>
</dbReference>
<evidence type="ECO:0000259" key="9">
    <source>
        <dbReference type="Pfam" id="PF01656"/>
    </source>
</evidence>
<comment type="cofactor">
    <cofactor evidence="1 8">
        <name>Mg(2+)</name>
        <dbReference type="ChEBI" id="CHEBI:18420"/>
    </cofactor>
</comment>
<comment type="similarity">
    <text evidence="8">Belongs to the CobB/CbiA family.</text>
</comment>
<dbReference type="HOGENOM" id="CLU_022752_2_1_7"/>
<dbReference type="CDD" id="cd05388">
    <property type="entry name" value="CobB_N"/>
    <property type="match status" value="1"/>
</dbReference>
<evidence type="ECO:0000313" key="12">
    <source>
        <dbReference type="Proteomes" id="UP000009173"/>
    </source>
</evidence>
<dbReference type="SUPFAM" id="SSF52317">
    <property type="entry name" value="Class I glutamine amidotransferase-like"/>
    <property type="match status" value="1"/>
</dbReference>
<proteinExistence type="inferred from homology"/>
<dbReference type="PANTHER" id="PTHR43873:SF1">
    <property type="entry name" value="COBYRINATE A,C-DIAMIDE SYNTHASE"/>
    <property type="match status" value="1"/>
</dbReference>
<evidence type="ECO:0000256" key="5">
    <source>
        <dbReference type="ARBA" id="ARBA00022840"/>
    </source>
</evidence>
<evidence type="ECO:0000256" key="6">
    <source>
        <dbReference type="ARBA" id="ARBA00022842"/>
    </source>
</evidence>
<dbReference type="UniPathway" id="UPA00148">
    <property type="reaction ID" value="UER00231"/>
</dbReference>
<evidence type="ECO:0000256" key="3">
    <source>
        <dbReference type="ARBA" id="ARBA00022598"/>
    </source>
</evidence>
<comment type="function">
    <text evidence="8">Catalyzes the ATP-dependent amidation of the two carboxylate groups at positions a and c of cobyrinate, using either L-glutamine or ammonia as the nitrogen source.</text>
</comment>
<dbReference type="CDD" id="cd03130">
    <property type="entry name" value="GATase1_CobB"/>
    <property type="match status" value="1"/>
</dbReference>
<dbReference type="EC" id="6.3.5.11" evidence="8"/>
<protein>
    <recommendedName>
        <fullName evidence="8">Cobyrinate a,c-diamide synthase</fullName>
        <ecNumber evidence="8">6.3.5.11</ecNumber>
    </recommendedName>
    <alternativeName>
        <fullName evidence="8">Cobyrinic acid a,c-diamide synthetase</fullName>
    </alternativeName>
</protein>
<dbReference type="Gene3D" id="3.40.50.300">
    <property type="entry name" value="P-loop containing nucleotide triphosphate hydrolases"/>
    <property type="match status" value="1"/>
</dbReference>
<gene>
    <name evidence="8" type="primary">cbiA</name>
    <name evidence="11" type="ordered locus">Dvul_2529</name>
</gene>
<dbReference type="Pfam" id="PF01656">
    <property type="entry name" value="CbiA"/>
    <property type="match status" value="1"/>
</dbReference>
<dbReference type="EMBL" id="CP000527">
    <property type="protein sequence ID" value="ABM29545.1"/>
    <property type="molecule type" value="Genomic_DNA"/>
</dbReference>
<dbReference type="AlphaFoldDB" id="A0A0H3AB41"/>
<dbReference type="InterPro" id="IPR029062">
    <property type="entry name" value="Class_I_gatase-like"/>
</dbReference>
<dbReference type="GO" id="GO:0042242">
    <property type="term" value="F:cobyrinic acid a,c-diamide synthase activity"/>
    <property type="evidence" value="ECO:0007669"/>
    <property type="project" value="UniProtKB-UniRule"/>
</dbReference>
<name>A0A0H3AB41_NITV4</name>
<dbReference type="InterPro" id="IPR027417">
    <property type="entry name" value="P-loop_NTPase"/>
</dbReference>
<keyword evidence="4 8" id="KW-0547">Nucleotide-binding</keyword>
<evidence type="ECO:0000256" key="2">
    <source>
        <dbReference type="ARBA" id="ARBA00022573"/>
    </source>
</evidence>
<comment type="miscellaneous">
    <text evidence="8">The a and c carboxylates of cobyrinate are activated for nucleophilic attack via formation of a phosphorylated intermediate by ATP. CbiA catalyzes first the amidation of the c-carboxylate, and then that of the a-carboxylate.</text>
</comment>
<dbReference type="Proteomes" id="UP000009173">
    <property type="component" value="Chromosome"/>
</dbReference>
<dbReference type="PANTHER" id="PTHR43873">
    <property type="entry name" value="COBYRINATE A,C-DIAMIDE SYNTHASE"/>
    <property type="match status" value="1"/>
</dbReference>
<comment type="domain">
    <text evidence="8">Comprises of two domains. The C-terminal domain contains the binding site for glutamine and catalyzes the hydrolysis of this substrate to glutamate and ammonia. The N-terminal domain is anticipated to bind ATP and cobyrinate and catalyzes the ultimate synthesis of the diamide product. The ammonia produced via the glutaminase domain is probably translocated to the adjacent domain via a molecular tunnel, where it reacts with an activated intermediate.</text>
</comment>
<dbReference type="KEGG" id="dvl:Dvul_2529"/>
<feature type="site" description="Increases nucleophilicity of active site Cys" evidence="8">
    <location>
        <position position="437"/>
    </location>
</feature>
<evidence type="ECO:0000313" key="11">
    <source>
        <dbReference type="EMBL" id="ABM29545.1"/>
    </source>
</evidence>
<keyword evidence="3 8" id="KW-0436">Ligase</keyword>
<evidence type="ECO:0000256" key="1">
    <source>
        <dbReference type="ARBA" id="ARBA00001946"/>
    </source>
</evidence>
<dbReference type="InterPro" id="IPR011698">
    <property type="entry name" value="GATase_3"/>
</dbReference>
<dbReference type="InterPro" id="IPR004484">
    <property type="entry name" value="CbiA/CobB_synth"/>
</dbReference>
<keyword evidence="5 8" id="KW-0067">ATP-binding</keyword>
<dbReference type="GO" id="GO:0009236">
    <property type="term" value="P:cobalamin biosynthetic process"/>
    <property type="evidence" value="ECO:0007669"/>
    <property type="project" value="UniProtKB-UniRule"/>
</dbReference>
<evidence type="ECO:0000259" key="10">
    <source>
        <dbReference type="Pfam" id="PF07685"/>
    </source>
</evidence>
<keyword evidence="2 8" id="KW-0169">Cobalamin biosynthesis</keyword>
<organism evidence="11 12">
    <name type="scientific">Nitratidesulfovibrio vulgaris (strain DP4)</name>
    <name type="common">Desulfovibrio vulgaris</name>
    <dbReference type="NCBI Taxonomy" id="391774"/>
    <lineage>
        <taxon>Bacteria</taxon>
        <taxon>Pseudomonadati</taxon>
        <taxon>Thermodesulfobacteriota</taxon>
        <taxon>Desulfovibrionia</taxon>
        <taxon>Desulfovibrionales</taxon>
        <taxon>Desulfovibrionaceae</taxon>
        <taxon>Nitratidesulfovibrio</taxon>
    </lineage>
</organism>
<feature type="domain" description="CobQ/CobB/MinD/ParA nucleotide binding" evidence="9">
    <location>
        <begin position="6"/>
        <end position="190"/>
    </location>
</feature>
<dbReference type="SUPFAM" id="SSF52540">
    <property type="entry name" value="P-loop containing nucleoside triphosphate hydrolases"/>
    <property type="match status" value="1"/>
</dbReference>
<dbReference type="InterPro" id="IPR002586">
    <property type="entry name" value="CobQ/CobB/MinD/ParA_Nub-bd_dom"/>
</dbReference>
<dbReference type="Pfam" id="PF07685">
    <property type="entry name" value="GATase_3"/>
    <property type="match status" value="1"/>
</dbReference>
<evidence type="ECO:0000256" key="7">
    <source>
        <dbReference type="ARBA" id="ARBA00022962"/>
    </source>
</evidence>
<evidence type="ECO:0000256" key="4">
    <source>
        <dbReference type="ARBA" id="ARBA00022741"/>
    </source>
</evidence>
<dbReference type="NCBIfam" id="NF002204">
    <property type="entry name" value="PRK01077.1"/>
    <property type="match status" value="1"/>
</dbReference>
<dbReference type="Gene3D" id="3.40.50.880">
    <property type="match status" value="1"/>
</dbReference>
<sequence length="468" mass="50339">MSSARLVIAGLNGGTGKTILSLGTVRALTNAGHSVKPFKKGPDYIDAEWLGLAAGRAATNLDPFFLDAARLQSLFLHASAGASISIIEGNRGLYDGRDVTGSCSTAELARILDSPVVLAMDCTKMTRTAAAILSGVAAFEPGVKLAGVVLNRTANERHRSMLRQCIEHYTDIPVLGALPRLRDNPIPERHMGLVSDREFAQCAGELDRVAQFVAQHVDVERMAEIARSAQPLASNEPFWPVVAQGDGVRPRIGYVRDAALWFYYEENLEALRQAGADLVELRIIDGDPWPTLDGLYLGGGFPETLARELSACRERLAGIREAALAGLPVYAECGGFMVLGESIVMDGVEYPMSGVFPVQTVFHPKPQGLGYVEAEVVAENPFFPQGMVFRGHEFHYSACRPRDGGAVTHALRLNPGTGMGGGADGLVQANTFAAYTHIFGPAVQGWAERFVRAARGHRDRLNKGTDLS</sequence>
<dbReference type="HAMAP" id="MF_00027">
    <property type="entry name" value="CobB_CbiA"/>
    <property type="match status" value="1"/>
</dbReference>
<reference evidence="12" key="1">
    <citation type="journal article" date="2009" name="Environ. Microbiol.">
        <title>Contribution of mobile genetic elements to Desulfovibrio vulgaris genome plasticity.</title>
        <authorList>
            <person name="Walker C.B."/>
            <person name="Stolyar S."/>
            <person name="Chivian D."/>
            <person name="Pinel N."/>
            <person name="Gabster J.A."/>
            <person name="Dehal P.S."/>
            <person name="He Z."/>
            <person name="Yang Z.K."/>
            <person name="Yen H.C."/>
            <person name="Zhou J."/>
            <person name="Wall J.D."/>
            <person name="Hazen T.C."/>
            <person name="Arkin A.P."/>
            <person name="Stahl D.A."/>
        </authorList>
    </citation>
    <scope>NUCLEOTIDE SEQUENCE [LARGE SCALE GENOMIC DNA]</scope>
    <source>
        <strain evidence="12">DP4</strain>
    </source>
</reference>
<keyword evidence="7 8" id="KW-0315">Glutamine amidotransferase</keyword>
<evidence type="ECO:0000256" key="8">
    <source>
        <dbReference type="HAMAP-Rule" id="MF_00027"/>
    </source>
</evidence>
<comment type="pathway">
    <text evidence="8">Cofactor biosynthesis; adenosylcobalamin biosynthesis; cob(II)yrinate a,c-diamide from sirohydrochlorin (anaerobic route): step 10/10.</text>
</comment>
<dbReference type="GO" id="GO:0005524">
    <property type="term" value="F:ATP binding"/>
    <property type="evidence" value="ECO:0007669"/>
    <property type="project" value="UniProtKB-UniRule"/>
</dbReference>
<feature type="active site" description="Nucleophile" evidence="8">
    <location>
        <position position="333"/>
    </location>
</feature>
<feature type="domain" description="CobB/CobQ-like glutamine amidotransferase" evidence="10">
    <location>
        <begin position="251"/>
        <end position="438"/>
    </location>
</feature>
<keyword evidence="6 8" id="KW-0460">Magnesium</keyword>